<keyword evidence="1" id="KW-0732">Signal</keyword>
<gene>
    <name evidence="2" type="ORF">DM01DRAFT_317269</name>
</gene>
<keyword evidence="3" id="KW-1185">Reference proteome</keyword>
<dbReference type="InterPro" id="IPR014867">
    <property type="entry name" value="Spore_coat_CotH_CotH2/3/7"/>
</dbReference>
<evidence type="ECO:0000256" key="1">
    <source>
        <dbReference type="SAM" id="SignalP"/>
    </source>
</evidence>
<comment type="caution">
    <text evidence="2">The sequence shown here is derived from an EMBL/GenBank/DDBJ whole genome shotgun (WGS) entry which is preliminary data.</text>
</comment>
<dbReference type="STRING" id="101127.A0A1X2GSM6"/>
<organism evidence="2 3">
    <name type="scientific">Hesseltinella vesiculosa</name>
    <dbReference type="NCBI Taxonomy" id="101127"/>
    <lineage>
        <taxon>Eukaryota</taxon>
        <taxon>Fungi</taxon>
        <taxon>Fungi incertae sedis</taxon>
        <taxon>Mucoromycota</taxon>
        <taxon>Mucoromycotina</taxon>
        <taxon>Mucoromycetes</taxon>
        <taxon>Mucorales</taxon>
        <taxon>Cunninghamellaceae</taxon>
        <taxon>Hesseltinella</taxon>
    </lineage>
</organism>
<dbReference type="Proteomes" id="UP000242146">
    <property type="component" value="Unassembled WGS sequence"/>
</dbReference>
<dbReference type="EMBL" id="MCGT01000004">
    <property type="protein sequence ID" value="ORX60516.1"/>
    <property type="molecule type" value="Genomic_DNA"/>
</dbReference>
<dbReference type="OrthoDB" id="2387105at2759"/>
<feature type="chain" id="PRO_5012236630" description="Coth-domain-containing protein" evidence="1">
    <location>
        <begin position="19"/>
        <end position="559"/>
    </location>
</feature>
<name>A0A1X2GSM6_9FUNG</name>
<protein>
    <recommendedName>
        <fullName evidence="4">Coth-domain-containing protein</fullName>
    </recommendedName>
</protein>
<dbReference type="Pfam" id="PF08757">
    <property type="entry name" value="CotH"/>
    <property type="match status" value="1"/>
</dbReference>
<sequence length="559" mass="63053">MLLRVLLPLTLIAHIALAARFKVIAPTAKAGTAVSVSVNGKAYPLKAQISDVPYYVGDVEVTGAVKYRYVVNGQAEPFDRTLEGESTRNDFFDRPVTYADIPKLPTAIGVNDWDRAIEPGSIWDTNYIVSVFVNGDKKQMEQLITKIVPTVFKVKLTMIDADNVYTFDNTAFQLHKPGKPHNNAKQSWKWQLPQGKLLNGRNFFKIRHMEEDPTQIREKLYADILRAMGVGANQANMIRFFINGESMGTFNMLDDIPNYSHIIANFYNGQVQRMGPLFDGASGASFKDDKKNYDAFIPAPGSPSDKSLLQKLAKTLAAVNPKDDAAVAALENSFNVDQFLRYMVMEFLAGHWDGYWQEQTNIGAYEDVDSKKVYFLGQDYDATFGVNLAQPRSFVNVPYTSYPKKFPGGYVINMLLQNPKMRATFDTYLSKTVQTIFNPEVLKPHILAYHDFILPDLKWDRSIKQRSKGINFGWVFEQCTQNLYEGVRAPNHNGGGADWGLLEWIDANFQMDWKAKQVNNSSCFSWVQNLAPAGGGPILDDFWPDQKGLICQNDHPEKK</sequence>
<feature type="signal peptide" evidence="1">
    <location>
        <begin position="1"/>
        <end position="18"/>
    </location>
</feature>
<accession>A0A1X2GSM6</accession>
<reference evidence="2 3" key="1">
    <citation type="submission" date="2016-07" db="EMBL/GenBank/DDBJ databases">
        <title>Pervasive Adenine N6-methylation of Active Genes in Fungi.</title>
        <authorList>
            <consortium name="DOE Joint Genome Institute"/>
            <person name="Mondo S.J."/>
            <person name="Dannebaum R.O."/>
            <person name="Kuo R.C."/>
            <person name="Labutti K."/>
            <person name="Haridas S."/>
            <person name="Kuo A."/>
            <person name="Salamov A."/>
            <person name="Ahrendt S.R."/>
            <person name="Lipzen A."/>
            <person name="Sullivan W."/>
            <person name="Andreopoulos W.B."/>
            <person name="Clum A."/>
            <person name="Lindquist E."/>
            <person name="Daum C."/>
            <person name="Ramamoorthy G.K."/>
            <person name="Gryganskyi A."/>
            <person name="Culley D."/>
            <person name="Magnuson J.K."/>
            <person name="James T.Y."/>
            <person name="O'Malley M.A."/>
            <person name="Stajich J.E."/>
            <person name="Spatafora J.W."/>
            <person name="Visel A."/>
            <person name="Grigoriev I.V."/>
        </authorList>
    </citation>
    <scope>NUCLEOTIDE SEQUENCE [LARGE SCALE GENOMIC DNA]</scope>
    <source>
        <strain evidence="2 3">NRRL 3301</strain>
    </source>
</reference>
<dbReference type="PANTHER" id="PTHR40050">
    <property type="entry name" value="INNER SPORE COAT PROTEIN H"/>
    <property type="match status" value="1"/>
</dbReference>
<dbReference type="AlphaFoldDB" id="A0A1X2GSM6"/>
<dbReference type="PANTHER" id="PTHR40050:SF1">
    <property type="entry name" value="INNER SPORE COAT PROTEIN H"/>
    <property type="match status" value="1"/>
</dbReference>
<evidence type="ECO:0008006" key="4">
    <source>
        <dbReference type="Google" id="ProtNLM"/>
    </source>
</evidence>
<evidence type="ECO:0000313" key="2">
    <source>
        <dbReference type="EMBL" id="ORX60516.1"/>
    </source>
</evidence>
<evidence type="ECO:0000313" key="3">
    <source>
        <dbReference type="Proteomes" id="UP000242146"/>
    </source>
</evidence>
<proteinExistence type="predicted"/>